<keyword evidence="4" id="KW-0408">Iron</keyword>
<comment type="similarity">
    <text evidence="1">Belongs to the hemerythrin family.</text>
</comment>
<comment type="caution">
    <text evidence="6">The sequence shown here is derived from an EMBL/GenBank/DDBJ whole genome shotgun (WGS) entry which is preliminary data.</text>
</comment>
<dbReference type="InterPro" id="IPR016131">
    <property type="entry name" value="Haemerythrin_Fe_BS"/>
</dbReference>
<name>A0A498C550_9GAMM</name>
<reference evidence="6 7" key="1">
    <citation type="submission" date="2018-10" db="EMBL/GenBank/DDBJ databases">
        <title>Genomic Encyclopedia of Type Strains, Phase IV (KMG-IV): sequencing the most valuable type-strain genomes for metagenomic binning, comparative biology and taxonomic classification.</title>
        <authorList>
            <person name="Goeker M."/>
        </authorList>
    </citation>
    <scope>NUCLEOTIDE SEQUENCE [LARGE SCALE GENOMIC DNA]</scope>
    <source>
        <strain evidence="6 7">DSM 12769</strain>
    </source>
</reference>
<dbReference type="InterPro" id="IPR050669">
    <property type="entry name" value="Hemerythrin"/>
</dbReference>
<dbReference type="InterPro" id="IPR012312">
    <property type="entry name" value="Hemerythrin-like"/>
</dbReference>
<dbReference type="PANTHER" id="PTHR37164:SF1">
    <property type="entry name" value="BACTERIOHEMERYTHRIN"/>
    <property type="match status" value="1"/>
</dbReference>
<dbReference type="InterPro" id="IPR035938">
    <property type="entry name" value="Hemerythrin-like_sf"/>
</dbReference>
<dbReference type="GO" id="GO:0005344">
    <property type="term" value="F:oxygen carrier activity"/>
    <property type="evidence" value="ECO:0007669"/>
    <property type="project" value="UniProtKB-KW"/>
</dbReference>
<dbReference type="PROSITE" id="PS00550">
    <property type="entry name" value="HEMERYTHRINS"/>
    <property type="match status" value="1"/>
</dbReference>
<proteinExistence type="inferred from homology"/>
<dbReference type="CDD" id="cd12107">
    <property type="entry name" value="Hemerythrin"/>
    <property type="match status" value="1"/>
</dbReference>
<dbReference type="EMBL" id="RCDA01000001">
    <property type="protein sequence ID" value="RLK51334.1"/>
    <property type="molecule type" value="Genomic_DNA"/>
</dbReference>
<protein>
    <submittedName>
        <fullName evidence="6">Hemerythrin</fullName>
    </submittedName>
</protein>
<evidence type="ECO:0000256" key="4">
    <source>
        <dbReference type="ARBA" id="ARBA00023004"/>
    </source>
</evidence>
<evidence type="ECO:0000313" key="6">
    <source>
        <dbReference type="EMBL" id="RLK51334.1"/>
    </source>
</evidence>
<dbReference type="PANTHER" id="PTHR37164">
    <property type="entry name" value="BACTERIOHEMERYTHRIN"/>
    <property type="match status" value="1"/>
</dbReference>
<sequence>MAYLEWSPELDTGIQAIDRQHRKIVDYINQLHDARLQGDRGVIGEVINGLVDYTQSHFVFEEQMMEDAGYPLSRGHKRIHESFIKRVAAYQQRFEADEDVAEELHDLLKRWLYNHIKHDDACYVDDVLGNIEGLMKEPAKKEEEESWVARSLRRIFGR</sequence>
<evidence type="ECO:0000313" key="7">
    <source>
        <dbReference type="Proteomes" id="UP000275461"/>
    </source>
</evidence>
<keyword evidence="7" id="KW-1185">Reference proteome</keyword>
<dbReference type="InterPro" id="IPR012827">
    <property type="entry name" value="Hemerythrin_metal-bd"/>
</dbReference>
<keyword evidence="3" id="KW-0479">Metal-binding</keyword>
<keyword evidence="2" id="KW-0561">Oxygen transport</keyword>
<accession>A0A498C550</accession>
<evidence type="ECO:0000256" key="1">
    <source>
        <dbReference type="ARBA" id="ARBA00010587"/>
    </source>
</evidence>
<gene>
    <name evidence="6" type="ORF">DFR31_1270</name>
</gene>
<dbReference type="Proteomes" id="UP000275461">
    <property type="component" value="Unassembled WGS sequence"/>
</dbReference>
<feature type="domain" description="Hemerythrin-like" evidence="5">
    <location>
        <begin position="12"/>
        <end position="120"/>
    </location>
</feature>
<dbReference type="Gene3D" id="1.20.120.50">
    <property type="entry name" value="Hemerythrin-like"/>
    <property type="match status" value="1"/>
</dbReference>
<dbReference type="NCBIfam" id="TIGR02481">
    <property type="entry name" value="hemeryth_dom"/>
    <property type="match status" value="1"/>
</dbReference>
<evidence type="ECO:0000259" key="5">
    <source>
        <dbReference type="Pfam" id="PF01814"/>
    </source>
</evidence>
<dbReference type="SUPFAM" id="SSF47188">
    <property type="entry name" value="Hemerythrin-like"/>
    <property type="match status" value="1"/>
</dbReference>
<dbReference type="OrthoDB" id="1122424at2"/>
<dbReference type="GO" id="GO:0046872">
    <property type="term" value="F:metal ion binding"/>
    <property type="evidence" value="ECO:0007669"/>
    <property type="project" value="UniProtKB-KW"/>
</dbReference>
<keyword evidence="2" id="KW-0813">Transport</keyword>
<dbReference type="RefSeq" id="WP_121441751.1">
    <property type="nucleotide sequence ID" value="NZ_RCDA01000001.1"/>
</dbReference>
<dbReference type="NCBIfam" id="NF002007">
    <property type="entry name" value="PRK00808.1"/>
    <property type="match status" value="1"/>
</dbReference>
<organism evidence="6 7">
    <name type="scientific">Alkalispirillum mobile</name>
    <dbReference type="NCBI Taxonomy" id="85925"/>
    <lineage>
        <taxon>Bacteria</taxon>
        <taxon>Pseudomonadati</taxon>
        <taxon>Pseudomonadota</taxon>
        <taxon>Gammaproteobacteria</taxon>
        <taxon>Chromatiales</taxon>
        <taxon>Ectothiorhodospiraceae</taxon>
        <taxon>Alkalispirillum</taxon>
    </lineage>
</organism>
<dbReference type="Pfam" id="PF01814">
    <property type="entry name" value="Hemerythrin"/>
    <property type="match status" value="1"/>
</dbReference>
<dbReference type="AlphaFoldDB" id="A0A498C550"/>
<evidence type="ECO:0000256" key="3">
    <source>
        <dbReference type="ARBA" id="ARBA00022723"/>
    </source>
</evidence>
<evidence type="ECO:0000256" key="2">
    <source>
        <dbReference type="ARBA" id="ARBA00022621"/>
    </source>
</evidence>
<dbReference type="NCBIfam" id="NF033749">
    <property type="entry name" value="bact_hemeryth"/>
    <property type="match status" value="1"/>
</dbReference>